<gene>
    <name evidence="1" type="ORF">TI39_contig336g00001</name>
</gene>
<evidence type="ECO:0000313" key="2">
    <source>
        <dbReference type="Proteomes" id="UP000033647"/>
    </source>
</evidence>
<keyword evidence="2" id="KW-1185">Reference proteome</keyword>
<protein>
    <submittedName>
        <fullName evidence="1">Uncharacterized protein</fullName>
    </submittedName>
</protein>
<proteinExistence type="predicted"/>
<evidence type="ECO:0000313" key="1">
    <source>
        <dbReference type="EMBL" id="KJY00349.1"/>
    </source>
</evidence>
<organism evidence="1 2">
    <name type="scientific">Zymoseptoria brevis</name>
    <dbReference type="NCBI Taxonomy" id="1047168"/>
    <lineage>
        <taxon>Eukaryota</taxon>
        <taxon>Fungi</taxon>
        <taxon>Dikarya</taxon>
        <taxon>Ascomycota</taxon>
        <taxon>Pezizomycotina</taxon>
        <taxon>Dothideomycetes</taxon>
        <taxon>Dothideomycetidae</taxon>
        <taxon>Mycosphaerellales</taxon>
        <taxon>Mycosphaerellaceae</taxon>
        <taxon>Zymoseptoria</taxon>
    </lineage>
</organism>
<name>A0A0F4GSX0_9PEZI</name>
<accession>A0A0F4GSX0</accession>
<dbReference type="OrthoDB" id="10684750at2759"/>
<dbReference type="AlphaFoldDB" id="A0A0F4GSX0"/>
<reference evidence="1 2" key="1">
    <citation type="submission" date="2015-03" db="EMBL/GenBank/DDBJ databases">
        <title>RNA-seq based gene annotation and comparative genomics of four Zymoseptoria species reveal species-specific pathogenicity related genes and transposable element activity.</title>
        <authorList>
            <person name="Grandaubert J."/>
            <person name="Bhattacharyya A."/>
            <person name="Stukenbrock E.H."/>
        </authorList>
    </citation>
    <scope>NUCLEOTIDE SEQUENCE [LARGE SCALE GENOMIC DNA]</scope>
    <source>
        <strain evidence="1 2">Zb18110</strain>
    </source>
</reference>
<dbReference type="Proteomes" id="UP000033647">
    <property type="component" value="Unassembled WGS sequence"/>
</dbReference>
<comment type="caution">
    <text evidence="1">The sequence shown here is derived from an EMBL/GenBank/DDBJ whole genome shotgun (WGS) entry which is preliminary data.</text>
</comment>
<sequence length="204" mass="23558">MINQATVAAKGQFDIKKGVEIGGGPWSEGDIDTILRIKTHSVEYNQQGFDQEISRVEQFAGVSKDLMARRYLAQSYFVEMLDQGRTEGTPRVRVAVNKDVGLKRLYLAMRESDDGPLKDDNLRFFRRFWEYLHELRMRDHFALLLLCTKNVAHSIPRSELDLGQAIKWDPFIHRLYVEVSNRLTDEPKTGTLGLRFLLNWSAII</sequence>
<dbReference type="EMBL" id="LAFY01000328">
    <property type="protein sequence ID" value="KJY00349.1"/>
    <property type="molecule type" value="Genomic_DNA"/>
</dbReference>